<dbReference type="InterPro" id="IPR002347">
    <property type="entry name" value="SDR_fam"/>
</dbReference>
<organism evidence="1 2">
    <name type="scientific">Solirubrobacter phytolaccae</name>
    <dbReference type="NCBI Taxonomy" id="1404360"/>
    <lineage>
        <taxon>Bacteria</taxon>
        <taxon>Bacillati</taxon>
        <taxon>Actinomycetota</taxon>
        <taxon>Thermoleophilia</taxon>
        <taxon>Solirubrobacterales</taxon>
        <taxon>Solirubrobacteraceae</taxon>
        <taxon>Solirubrobacter</taxon>
    </lineage>
</organism>
<dbReference type="PANTHER" id="PTHR43431:SF7">
    <property type="entry name" value="OXIDOREDUCTASE, SHORT CHAIN DEHYDROGENASE_REDUCTASE FAMILY (AFU_ORTHOLOGUE AFUA_5G14000)"/>
    <property type="match status" value="1"/>
</dbReference>
<dbReference type="Proteomes" id="UP001147653">
    <property type="component" value="Unassembled WGS sequence"/>
</dbReference>
<accession>A0A9X3SAC7</accession>
<name>A0A9X3SAC7_9ACTN</name>
<protein>
    <submittedName>
        <fullName evidence="1">SDR family oxidoreductase</fullName>
    </submittedName>
</protein>
<evidence type="ECO:0000313" key="1">
    <source>
        <dbReference type="EMBL" id="MDA0182421.1"/>
    </source>
</evidence>
<dbReference type="CDD" id="cd05233">
    <property type="entry name" value="SDR_c"/>
    <property type="match status" value="1"/>
</dbReference>
<reference evidence="1" key="1">
    <citation type="submission" date="2022-10" db="EMBL/GenBank/DDBJ databases">
        <title>The WGS of Solirubrobacter phytolaccae KCTC 29190.</title>
        <authorList>
            <person name="Jiang Z."/>
        </authorList>
    </citation>
    <scope>NUCLEOTIDE SEQUENCE</scope>
    <source>
        <strain evidence="1">KCTC 29190</strain>
    </source>
</reference>
<dbReference type="RefSeq" id="WP_270026787.1">
    <property type="nucleotide sequence ID" value="NZ_JAPDDP010000035.1"/>
</dbReference>
<dbReference type="Gene3D" id="3.40.50.720">
    <property type="entry name" value="NAD(P)-binding Rossmann-like Domain"/>
    <property type="match status" value="1"/>
</dbReference>
<sequence>MSQVIAVFGAGPGLGASVARRFGREGYRVALVARRLAPLEALVAELAAEGIEAAAFSADLTDQAAALNAVDAIRARFGRIDTLYYAPVNAEVGFVPARELRAEHVRSLLELLTLTPIEVIHAVLPELVERGSGAILVGHGASAVHAMPGMSGPGLPMAATRNYVHTLNAELADSGVYVGTIAITAMIASSAAHTAWTSGALDLGTTEFPVVQPDELADLVWELVTRRDRVEVLHP</sequence>
<keyword evidence="2" id="KW-1185">Reference proteome</keyword>
<dbReference type="EMBL" id="JAPDDP010000035">
    <property type="protein sequence ID" value="MDA0182421.1"/>
    <property type="molecule type" value="Genomic_DNA"/>
</dbReference>
<dbReference type="Pfam" id="PF00106">
    <property type="entry name" value="adh_short"/>
    <property type="match status" value="1"/>
</dbReference>
<evidence type="ECO:0000313" key="2">
    <source>
        <dbReference type="Proteomes" id="UP001147653"/>
    </source>
</evidence>
<proteinExistence type="predicted"/>
<comment type="caution">
    <text evidence="1">The sequence shown here is derived from an EMBL/GenBank/DDBJ whole genome shotgun (WGS) entry which is preliminary data.</text>
</comment>
<dbReference type="PANTHER" id="PTHR43431">
    <property type="entry name" value="OXIDOREDUCTASE, SHORT CHAIN DEHYDROGENASE/REDUCTASE FAMILY (AFU_ORTHOLOGUE AFUA_5G14000)"/>
    <property type="match status" value="1"/>
</dbReference>
<dbReference type="AlphaFoldDB" id="A0A9X3SAC7"/>
<dbReference type="SUPFAM" id="SSF51735">
    <property type="entry name" value="NAD(P)-binding Rossmann-fold domains"/>
    <property type="match status" value="1"/>
</dbReference>
<dbReference type="InterPro" id="IPR036291">
    <property type="entry name" value="NAD(P)-bd_dom_sf"/>
</dbReference>
<gene>
    <name evidence="1" type="ORF">OJ997_19085</name>
</gene>